<keyword evidence="2" id="KW-1185">Reference proteome</keyword>
<name>A0A4R6KIA7_9ACTN</name>
<proteinExistence type="predicted"/>
<evidence type="ECO:0008006" key="3">
    <source>
        <dbReference type="Google" id="ProtNLM"/>
    </source>
</evidence>
<accession>A0A4R6KIA7</accession>
<comment type="caution">
    <text evidence="1">The sequence shown here is derived from an EMBL/GenBank/DDBJ whole genome shotgun (WGS) entry which is preliminary data.</text>
</comment>
<dbReference type="AlphaFoldDB" id="A0A4R6KIA7"/>
<gene>
    <name evidence="1" type="ORF">EV643_10624</name>
</gene>
<organism evidence="1 2">
    <name type="scientific">Kribbella caucasensis</name>
    <dbReference type="NCBI Taxonomy" id="2512215"/>
    <lineage>
        <taxon>Bacteria</taxon>
        <taxon>Bacillati</taxon>
        <taxon>Actinomycetota</taxon>
        <taxon>Actinomycetes</taxon>
        <taxon>Propionibacteriales</taxon>
        <taxon>Kribbellaceae</taxon>
        <taxon>Kribbella</taxon>
    </lineage>
</organism>
<dbReference type="Proteomes" id="UP000295388">
    <property type="component" value="Unassembled WGS sequence"/>
</dbReference>
<reference evidence="1 2" key="1">
    <citation type="submission" date="2019-03" db="EMBL/GenBank/DDBJ databases">
        <title>Genomic Encyclopedia of Type Strains, Phase III (KMG-III): the genomes of soil and plant-associated and newly described type strains.</title>
        <authorList>
            <person name="Whitman W."/>
        </authorList>
    </citation>
    <scope>NUCLEOTIDE SEQUENCE [LARGE SCALE GENOMIC DNA]</scope>
    <source>
        <strain evidence="1 2">VKM Ac-2527</strain>
    </source>
</reference>
<evidence type="ECO:0000313" key="2">
    <source>
        <dbReference type="Proteomes" id="UP000295388"/>
    </source>
</evidence>
<dbReference type="EMBL" id="SNWQ01000006">
    <property type="protein sequence ID" value="TDO49055.1"/>
    <property type="molecule type" value="Genomic_DNA"/>
</dbReference>
<dbReference type="InterPro" id="IPR029069">
    <property type="entry name" value="HotDog_dom_sf"/>
</dbReference>
<dbReference type="Gene3D" id="3.10.129.10">
    <property type="entry name" value="Hotdog Thioesterase"/>
    <property type="match status" value="1"/>
</dbReference>
<protein>
    <recommendedName>
        <fullName evidence="3">Thioesterase superfamily protein</fullName>
    </recommendedName>
</protein>
<evidence type="ECO:0000313" key="1">
    <source>
        <dbReference type="EMBL" id="TDO49055.1"/>
    </source>
</evidence>
<dbReference type="SUPFAM" id="SSF54637">
    <property type="entry name" value="Thioesterase/thiol ester dehydrase-isomerase"/>
    <property type="match status" value="1"/>
</dbReference>
<sequence length="251" mass="26240">MVVRVGSMARREVVRIGRRFQGPAQSGNGGYTAGLVGTALREVAAAGTVPQVTLRLPPPLEVDLNLLVDSDEAKLVGPESLTAGAIPVPADVLADATIDPVSPEEAHAAESLYRGLVNHPFPGCFGCGPANPEGLQLRPGLLGDGRTACTWHPAKDLVAADGLVDPVYLWAALDCPGGWSIDLEGRPSVLGQMTAAIDGRPSPGELCLIMGRHLAEDGRKTYTATTLYNAGGLVLARARHTWITVDPAVFN</sequence>